<feature type="domain" description="PIN" evidence="1">
    <location>
        <begin position="3"/>
        <end position="120"/>
    </location>
</feature>
<gene>
    <name evidence="2" type="ORF">C7B81_06865</name>
</gene>
<dbReference type="Gene3D" id="3.40.50.1010">
    <property type="entry name" value="5'-nuclease"/>
    <property type="match status" value="1"/>
</dbReference>
<dbReference type="EMBL" id="PVWP01000004">
    <property type="protein sequence ID" value="PSB37827.1"/>
    <property type="molecule type" value="Genomic_DNA"/>
</dbReference>
<evidence type="ECO:0000313" key="2">
    <source>
        <dbReference type="EMBL" id="PSB37827.1"/>
    </source>
</evidence>
<proteinExistence type="predicted"/>
<keyword evidence="3" id="KW-1185">Reference proteome</keyword>
<protein>
    <recommendedName>
        <fullName evidence="1">PIN domain-containing protein</fullName>
    </recommendedName>
</protein>
<sequence>MRVFIDTNLWAYRLDRRDPMKSMHISSWLAEVTRNHEVVISTQVLIELRSVATRKLRPPLSDRQISALLEALSGFEVVPTDSTLVLDAHQLTINEQLSWFDALIVEAAIRSHCDVLFSEDLSHGRQMDGLTLCNPLLTGSA</sequence>
<dbReference type="Pfam" id="PF01850">
    <property type="entry name" value="PIN"/>
    <property type="match status" value="1"/>
</dbReference>
<evidence type="ECO:0000259" key="1">
    <source>
        <dbReference type="Pfam" id="PF01850"/>
    </source>
</evidence>
<dbReference type="InterPro" id="IPR002716">
    <property type="entry name" value="PIN_dom"/>
</dbReference>
<dbReference type="RefSeq" id="WP_106220547.1">
    <property type="nucleotide sequence ID" value="NZ_PVWP01000004.1"/>
</dbReference>
<evidence type="ECO:0000313" key="3">
    <source>
        <dbReference type="Proteomes" id="UP000238218"/>
    </source>
</evidence>
<reference evidence="2 3" key="2">
    <citation type="submission" date="2018-03" db="EMBL/GenBank/DDBJ databases">
        <title>The ancient ancestry and fast evolution of plastids.</title>
        <authorList>
            <person name="Moore K.R."/>
            <person name="Magnabosco C."/>
            <person name="Momper L."/>
            <person name="Gold D.A."/>
            <person name="Bosak T."/>
            <person name="Fournier G.P."/>
        </authorList>
    </citation>
    <scope>NUCLEOTIDE SEQUENCE [LARGE SCALE GENOMIC DNA]</scope>
    <source>
        <strain evidence="2 3">CCALA 015</strain>
    </source>
</reference>
<accession>A0ABX5FAQ1</accession>
<dbReference type="SUPFAM" id="SSF88723">
    <property type="entry name" value="PIN domain-like"/>
    <property type="match status" value="1"/>
</dbReference>
<reference evidence="2 3" key="1">
    <citation type="submission" date="2018-02" db="EMBL/GenBank/DDBJ databases">
        <authorList>
            <person name="Moore K."/>
            <person name="Momper L."/>
        </authorList>
    </citation>
    <scope>NUCLEOTIDE SEQUENCE [LARGE SCALE GENOMIC DNA]</scope>
    <source>
        <strain evidence="2 3">CCALA 015</strain>
    </source>
</reference>
<name>A0ABX5FAQ1_9CHRO</name>
<comment type="caution">
    <text evidence="2">The sequence shown here is derived from an EMBL/GenBank/DDBJ whole genome shotgun (WGS) entry which is preliminary data.</text>
</comment>
<dbReference type="InterPro" id="IPR029060">
    <property type="entry name" value="PIN-like_dom_sf"/>
</dbReference>
<dbReference type="CDD" id="cd18692">
    <property type="entry name" value="PIN_VapC-like"/>
    <property type="match status" value="1"/>
</dbReference>
<dbReference type="Proteomes" id="UP000238218">
    <property type="component" value="Unassembled WGS sequence"/>
</dbReference>
<organism evidence="2 3">
    <name type="scientific">Aphanothece cf. minutissima CCALA 015</name>
    <dbReference type="NCBI Taxonomy" id="2107695"/>
    <lineage>
        <taxon>Bacteria</taxon>
        <taxon>Bacillati</taxon>
        <taxon>Cyanobacteriota</taxon>
        <taxon>Cyanophyceae</taxon>
        <taxon>Oscillatoriophycideae</taxon>
        <taxon>Chroococcales</taxon>
        <taxon>Aphanothecaceae</taxon>
        <taxon>Aphanothece</taxon>
    </lineage>
</organism>